<proteinExistence type="predicted"/>
<evidence type="ECO:0000313" key="1">
    <source>
        <dbReference type="EMBL" id="GGB76489.1"/>
    </source>
</evidence>
<dbReference type="EMBL" id="BMII01000062">
    <property type="protein sequence ID" value="GGB76489.1"/>
    <property type="molecule type" value="Genomic_DNA"/>
</dbReference>
<keyword evidence="2" id="KW-1185">Reference proteome</keyword>
<comment type="caution">
    <text evidence="1">The sequence shown here is derived from an EMBL/GenBank/DDBJ whole genome shotgun (WGS) entry which is preliminary data.</text>
</comment>
<evidence type="ECO:0008006" key="3">
    <source>
        <dbReference type="Google" id="ProtNLM"/>
    </source>
</evidence>
<dbReference type="RefSeq" id="WP_188741133.1">
    <property type="nucleotide sequence ID" value="NZ_BMII01000062.1"/>
</dbReference>
<dbReference type="Proteomes" id="UP000617555">
    <property type="component" value="Unassembled WGS sequence"/>
</dbReference>
<name>A0ABQ1JSI8_9GAMM</name>
<accession>A0ABQ1JSI8</accession>
<reference evidence="2" key="1">
    <citation type="journal article" date="2019" name="Int. J. Syst. Evol. Microbiol.">
        <title>The Global Catalogue of Microorganisms (GCM) 10K type strain sequencing project: providing services to taxonomists for standard genome sequencing and annotation.</title>
        <authorList>
            <consortium name="The Broad Institute Genomics Platform"/>
            <consortium name="The Broad Institute Genome Sequencing Center for Infectious Disease"/>
            <person name="Wu L."/>
            <person name="Ma J."/>
        </authorList>
    </citation>
    <scope>NUCLEOTIDE SEQUENCE [LARGE SCALE GENOMIC DNA]</scope>
    <source>
        <strain evidence="2">CGMCC 1.15339</strain>
    </source>
</reference>
<gene>
    <name evidence="1" type="ORF">GCM10011607_40930</name>
</gene>
<organism evidence="1 2">
    <name type="scientific">Shewanella inventionis</name>
    <dbReference type="NCBI Taxonomy" id="1738770"/>
    <lineage>
        <taxon>Bacteria</taxon>
        <taxon>Pseudomonadati</taxon>
        <taxon>Pseudomonadota</taxon>
        <taxon>Gammaproteobacteria</taxon>
        <taxon>Alteromonadales</taxon>
        <taxon>Shewanellaceae</taxon>
        <taxon>Shewanella</taxon>
    </lineage>
</organism>
<evidence type="ECO:0000313" key="2">
    <source>
        <dbReference type="Proteomes" id="UP000617555"/>
    </source>
</evidence>
<protein>
    <recommendedName>
        <fullName evidence="3">DUF2384 domain-containing protein</fullName>
    </recommendedName>
</protein>
<sequence length="83" mass="9072">MATSHHKRNKLEIAIDPFLSQNEKDYLVPLLLGWSGGAEAALSWFKSEPLAAYGNLTAQQLCESGKAESFVEYVKGLELGGFV</sequence>